<comment type="subcellular location">
    <subcellularLocation>
        <location evidence="8">Cytoplasm</location>
    </subcellularLocation>
</comment>
<keyword evidence="8" id="KW-0963">Cytoplasm</keyword>
<dbReference type="SUPFAM" id="SSF54768">
    <property type="entry name" value="dsRNA-binding domain-like"/>
    <property type="match status" value="1"/>
</dbReference>
<comment type="catalytic activity">
    <reaction evidence="1 8">
        <text>Endonucleolytic cleavage to 5'-phosphomonoester.</text>
        <dbReference type="EC" id="3.1.26.3"/>
    </reaction>
</comment>
<dbReference type="EMBL" id="CP092109">
    <property type="protein sequence ID" value="UWZ80423.1"/>
    <property type="molecule type" value="Genomic_DNA"/>
</dbReference>
<dbReference type="Proteomes" id="UP001060414">
    <property type="component" value="Chromosome"/>
</dbReference>
<dbReference type="PROSITE" id="PS50142">
    <property type="entry name" value="RNASE_3_2"/>
    <property type="match status" value="1"/>
</dbReference>
<dbReference type="PANTHER" id="PTHR11207">
    <property type="entry name" value="RIBONUCLEASE III"/>
    <property type="match status" value="1"/>
</dbReference>
<dbReference type="Pfam" id="PF00035">
    <property type="entry name" value="dsrm"/>
    <property type="match status" value="1"/>
</dbReference>
<keyword evidence="3 8" id="KW-0507">mRNA processing</keyword>
<keyword evidence="7 8" id="KW-0694">RNA-binding</keyword>
<dbReference type="SUPFAM" id="SSF69065">
    <property type="entry name" value="RNase III domain-like"/>
    <property type="match status" value="1"/>
</dbReference>
<comment type="subunit">
    <text evidence="8">Homodimer.</text>
</comment>
<accession>A0ABY5ZP51</accession>
<comment type="similarity">
    <text evidence="2">Belongs to the ribonuclease III family.</text>
</comment>
<dbReference type="InterPro" id="IPR036389">
    <property type="entry name" value="RNase_III_sf"/>
</dbReference>
<keyword evidence="8" id="KW-0698">rRNA processing</keyword>
<proteinExistence type="inferred from homology"/>
<keyword evidence="4 8" id="KW-0540">Nuclease</keyword>
<dbReference type="PROSITE" id="PS00517">
    <property type="entry name" value="RNASE_3_1"/>
    <property type="match status" value="1"/>
</dbReference>
<dbReference type="EC" id="3.1.26.3" evidence="8"/>
<feature type="domain" description="DRBM" evidence="9">
    <location>
        <begin position="168"/>
        <end position="237"/>
    </location>
</feature>
<evidence type="ECO:0000256" key="8">
    <source>
        <dbReference type="HAMAP-Rule" id="MF_00104"/>
    </source>
</evidence>
<dbReference type="Pfam" id="PF14622">
    <property type="entry name" value="Ribonucleas_3_3"/>
    <property type="match status" value="1"/>
</dbReference>
<protein>
    <recommendedName>
        <fullName evidence="8">Ribonuclease 3</fullName>
        <ecNumber evidence="8">3.1.26.3</ecNumber>
    </recommendedName>
    <alternativeName>
        <fullName evidence="8">Ribonuclease III</fullName>
        <shortName evidence="8">RNase III</shortName>
    </alternativeName>
</protein>
<feature type="binding site" evidence="8">
    <location>
        <position position="130"/>
    </location>
    <ligand>
        <name>Mg(2+)</name>
        <dbReference type="ChEBI" id="CHEBI:18420"/>
    </ligand>
</feature>
<evidence type="ECO:0000259" key="9">
    <source>
        <dbReference type="PROSITE" id="PS50137"/>
    </source>
</evidence>
<evidence type="ECO:0000313" key="12">
    <source>
        <dbReference type="Proteomes" id="UP001060414"/>
    </source>
</evidence>
<keyword evidence="8" id="KW-0479">Metal-binding</keyword>
<reference evidence="11" key="1">
    <citation type="journal article" date="2022" name="Environ. Microbiol.">
        <title>Geoalkalibacter halelectricus SAP #1 sp. nov. possessing extracellular electron transfer and mineral#reducing capabilities from a haloalkaline environment.</title>
        <authorList>
            <person name="Yadav S."/>
            <person name="Singh R."/>
            <person name="Sundharam S.S."/>
            <person name="Chaudhary S."/>
            <person name="Krishnamurthi S."/>
            <person name="Patil S.A."/>
        </authorList>
    </citation>
    <scope>NUCLEOTIDE SEQUENCE</scope>
    <source>
        <strain evidence="11">SAP-1</strain>
    </source>
</reference>
<evidence type="ECO:0000256" key="4">
    <source>
        <dbReference type="ARBA" id="ARBA00022722"/>
    </source>
</evidence>
<dbReference type="PANTHER" id="PTHR11207:SF0">
    <property type="entry name" value="RIBONUCLEASE 3"/>
    <property type="match status" value="1"/>
</dbReference>
<evidence type="ECO:0000256" key="7">
    <source>
        <dbReference type="ARBA" id="ARBA00022884"/>
    </source>
</evidence>
<dbReference type="InterPro" id="IPR014720">
    <property type="entry name" value="dsRBD_dom"/>
</dbReference>
<evidence type="ECO:0000256" key="6">
    <source>
        <dbReference type="ARBA" id="ARBA00022801"/>
    </source>
</evidence>
<dbReference type="HAMAP" id="MF_00104">
    <property type="entry name" value="RNase_III"/>
    <property type="match status" value="1"/>
</dbReference>
<dbReference type="NCBIfam" id="TIGR02191">
    <property type="entry name" value="RNaseIII"/>
    <property type="match status" value="1"/>
</dbReference>
<dbReference type="SMART" id="SM00535">
    <property type="entry name" value="RIBOc"/>
    <property type="match status" value="1"/>
</dbReference>
<evidence type="ECO:0000256" key="2">
    <source>
        <dbReference type="ARBA" id="ARBA00010183"/>
    </source>
</evidence>
<feature type="active site" evidence="8">
    <location>
        <position position="58"/>
    </location>
</feature>
<organism evidence="11 12">
    <name type="scientific">Geoalkalibacter halelectricus</name>
    <dbReference type="NCBI Taxonomy" id="2847045"/>
    <lineage>
        <taxon>Bacteria</taxon>
        <taxon>Pseudomonadati</taxon>
        <taxon>Thermodesulfobacteriota</taxon>
        <taxon>Desulfuromonadia</taxon>
        <taxon>Desulfuromonadales</taxon>
        <taxon>Geoalkalibacteraceae</taxon>
        <taxon>Geoalkalibacter</taxon>
    </lineage>
</organism>
<dbReference type="Gene3D" id="1.10.1520.10">
    <property type="entry name" value="Ribonuclease III domain"/>
    <property type="match status" value="1"/>
</dbReference>
<keyword evidence="8" id="KW-0819">tRNA processing</keyword>
<evidence type="ECO:0000259" key="10">
    <source>
        <dbReference type="PROSITE" id="PS50142"/>
    </source>
</evidence>
<dbReference type="GO" id="GO:0004525">
    <property type="term" value="F:ribonuclease III activity"/>
    <property type="evidence" value="ECO:0007669"/>
    <property type="project" value="UniProtKB-EC"/>
</dbReference>
<feature type="domain" description="RNase III" evidence="10">
    <location>
        <begin position="12"/>
        <end position="141"/>
    </location>
</feature>
<keyword evidence="6 8" id="KW-0378">Hydrolase</keyword>
<evidence type="ECO:0000256" key="3">
    <source>
        <dbReference type="ARBA" id="ARBA00022664"/>
    </source>
</evidence>
<evidence type="ECO:0000256" key="5">
    <source>
        <dbReference type="ARBA" id="ARBA00022759"/>
    </source>
</evidence>
<dbReference type="SMART" id="SM00358">
    <property type="entry name" value="DSRM"/>
    <property type="match status" value="1"/>
</dbReference>
<comment type="function">
    <text evidence="8">Digests double-stranded RNA. Involved in the processing of primary rRNA transcript to yield the immediate precursors to the large and small rRNAs (23S and 16S). Processes some mRNAs, and tRNAs when they are encoded in the rRNA operon. Processes pre-crRNA and tracrRNA of type II CRISPR loci if present in the organism.</text>
</comment>
<dbReference type="PROSITE" id="PS50137">
    <property type="entry name" value="DS_RBD"/>
    <property type="match status" value="1"/>
</dbReference>
<name>A0ABY5ZP51_9BACT</name>
<feature type="binding site" evidence="8">
    <location>
        <position position="127"/>
    </location>
    <ligand>
        <name>Mg(2+)</name>
        <dbReference type="ChEBI" id="CHEBI:18420"/>
    </ligand>
</feature>
<evidence type="ECO:0000256" key="1">
    <source>
        <dbReference type="ARBA" id="ARBA00000109"/>
    </source>
</evidence>
<evidence type="ECO:0000313" key="11">
    <source>
        <dbReference type="EMBL" id="UWZ80423.1"/>
    </source>
</evidence>
<dbReference type="CDD" id="cd00593">
    <property type="entry name" value="RIBOc"/>
    <property type="match status" value="1"/>
</dbReference>
<dbReference type="Gene3D" id="3.30.160.20">
    <property type="match status" value="1"/>
</dbReference>
<feature type="active site" evidence="8">
    <location>
        <position position="130"/>
    </location>
</feature>
<dbReference type="InterPro" id="IPR000999">
    <property type="entry name" value="RNase_III_dom"/>
</dbReference>
<keyword evidence="8" id="KW-0699">rRNA-binding</keyword>
<gene>
    <name evidence="8 11" type="primary">rnc</name>
    <name evidence="11" type="ORF">L9S41_03230</name>
</gene>
<dbReference type="InterPro" id="IPR011907">
    <property type="entry name" value="RNase_III"/>
</dbReference>
<comment type="cofactor">
    <cofactor evidence="8">
        <name>Mg(2+)</name>
        <dbReference type="ChEBI" id="CHEBI:18420"/>
    </cofactor>
</comment>
<sequence>MNKAVMNEHAQGDDLQARLAHRFRDARLLQAALTHKSFANEQDGRHCQDNERLEFLGDAVLDLVVSQLVFESFTDLPEGEMSRIRSEVVSEASLASIARRLGLGAHLLLGRGEERSGGRDKPSLLANALEALFGAVFRDAGFAAAHRAIEGLLSEEIHRSARHKIGIDNKTRLQEHFQKISGRTPVYHLLGASGPDHDRIYRVEVVFDGRVIGTGEGRTKKRAEQNAAGEALENLLTNESERYQ</sequence>
<dbReference type="RefSeq" id="WP_260748779.1">
    <property type="nucleotide sequence ID" value="NZ_CP092109.1"/>
</dbReference>
<keyword evidence="5 8" id="KW-0255">Endonuclease</keyword>
<feature type="binding site" evidence="8">
    <location>
        <position position="54"/>
    </location>
    <ligand>
        <name>Mg(2+)</name>
        <dbReference type="ChEBI" id="CHEBI:18420"/>
    </ligand>
</feature>
<keyword evidence="12" id="KW-1185">Reference proteome</keyword>
<keyword evidence="8" id="KW-0460">Magnesium</keyword>
<dbReference type="CDD" id="cd10845">
    <property type="entry name" value="DSRM_RNAse_III_family"/>
    <property type="match status" value="1"/>
</dbReference>